<dbReference type="EMBL" id="HACG01049731">
    <property type="protein sequence ID" value="CEK96596.1"/>
    <property type="molecule type" value="Transcribed_RNA"/>
</dbReference>
<accession>A0A0B7BW61</accession>
<evidence type="ECO:0008006" key="2">
    <source>
        <dbReference type="Google" id="ProtNLM"/>
    </source>
</evidence>
<feature type="non-terminal residue" evidence="1">
    <location>
        <position position="60"/>
    </location>
</feature>
<gene>
    <name evidence="1" type="primary">ORF212657</name>
</gene>
<protein>
    <recommendedName>
        <fullName evidence="2">GIY-YIG domain-containing protein</fullName>
    </recommendedName>
</protein>
<proteinExistence type="predicted"/>
<reference evidence="1" key="1">
    <citation type="submission" date="2014-12" db="EMBL/GenBank/DDBJ databases">
        <title>Insight into the proteome of Arion vulgaris.</title>
        <authorList>
            <person name="Aradska J."/>
            <person name="Bulat T."/>
            <person name="Smidak R."/>
            <person name="Sarate P."/>
            <person name="Gangsoo J."/>
            <person name="Sialana F."/>
            <person name="Bilban M."/>
            <person name="Lubec G."/>
        </authorList>
    </citation>
    <scope>NUCLEOTIDE SEQUENCE</scope>
    <source>
        <tissue evidence="1">Skin</tissue>
    </source>
</reference>
<name>A0A0B7BW61_9EUPU</name>
<organism evidence="1">
    <name type="scientific">Arion vulgaris</name>
    <dbReference type="NCBI Taxonomy" id="1028688"/>
    <lineage>
        <taxon>Eukaryota</taxon>
        <taxon>Metazoa</taxon>
        <taxon>Spiralia</taxon>
        <taxon>Lophotrochozoa</taxon>
        <taxon>Mollusca</taxon>
        <taxon>Gastropoda</taxon>
        <taxon>Heterobranchia</taxon>
        <taxon>Euthyneura</taxon>
        <taxon>Panpulmonata</taxon>
        <taxon>Eupulmonata</taxon>
        <taxon>Stylommatophora</taxon>
        <taxon>Helicina</taxon>
        <taxon>Arionoidea</taxon>
        <taxon>Arionidae</taxon>
        <taxon>Arion</taxon>
    </lineage>
</organism>
<evidence type="ECO:0000313" key="1">
    <source>
        <dbReference type="EMBL" id="CEK96596.1"/>
    </source>
</evidence>
<sequence>MSYMILCDTDPDCIFSKAMFVIDPGSTCESCNIIYIITCKRCDKAYIGKTGNMLSDHFSQ</sequence>
<dbReference type="AlphaFoldDB" id="A0A0B7BW61"/>